<dbReference type="Proteomes" id="UP001262835">
    <property type="component" value="Unassembled WGS sequence"/>
</dbReference>
<comment type="caution">
    <text evidence="1">The sequence shown here is derived from an EMBL/GenBank/DDBJ whole genome shotgun (WGS) entry which is preliminary data.</text>
</comment>
<organism evidence="1 2">
    <name type="scientific">Microbacterium aquilitoris</name>
    <dbReference type="NCBI Taxonomy" id="3067307"/>
    <lineage>
        <taxon>Bacteria</taxon>
        <taxon>Bacillati</taxon>
        <taxon>Actinomycetota</taxon>
        <taxon>Actinomycetes</taxon>
        <taxon>Micrococcales</taxon>
        <taxon>Microbacteriaceae</taxon>
        <taxon>Microbacterium</taxon>
    </lineage>
</organism>
<protein>
    <submittedName>
        <fullName evidence="1">Uncharacterized protein</fullName>
    </submittedName>
</protein>
<dbReference type="EMBL" id="JAUZVT010000001">
    <property type="protein sequence ID" value="MDT3329149.1"/>
    <property type="molecule type" value="Genomic_DNA"/>
</dbReference>
<evidence type="ECO:0000313" key="1">
    <source>
        <dbReference type="EMBL" id="MDT3329149.1"/>
    </source>
</evidence>
<proteinExistence type="predicted"/>
<gene>
    <name evidence="1" type="ORF">Q9S78_00570</name>
</gene>
<sequence length="314" mass="34050">MPGPSNLTEYLQTLSPGRRELFDRLLAEVSAVETPEAISRLVFRAGQTDHPDYADAEAVFWKAVEQMYLRGAFSDGDLPVLFWGFHTLDLLGRRHSRGVLVTDRSLYVEGVDDLDAIPLSLASLGTSEIRIEGTALRVRDTPVDLAPTERVLAPDDRPAVARYLAAVIDTVRGTVAVTDPPVEAPASVEELVLASRLSSDFSLPSRPKDAKHLAKLSAKWKLPASDRPLASLSSATLAGVYGIAITDAALYSRDLMEDVHRTPLADITEITWDAEAKGFRIASDHRAPAVPAITADNREYAAALLTSLVRSAAR</sequence>
<reference evidence="1 2" key="1">
    <citation type="submission" date="2023-08" db="EMBL/GenBank/DDBJ databases">
        <title>Microbacterium aquilitoris sp. nov. and Microbacterium gwkjibeachense sp. nov., isolated from beach.</title>
        <authorList>
            <person name="Lee S.D."/>
            <person name="Yang H."/>
            <person name="Kim I."/>
        </authorList>
    </citation>
    <scope>NUCLEOTIDE SEQUENCE [LARGE SCALE GENOMIC DNA]</scope>
    <source>
        <strain evidence="1 2">KSW-18</strain>
    </source>
</reference>
<evidence type="ECO:0000313" key="2">
    <source>
        <dbReference type="Proteomes" id="UP001262835"/>
    </source>
</evidence>
<name>A0ABU3GFG6_9MICO</name>
<dbReference type="RefSeq" id="WP_311868145.1">
    <property type="nucleotide sequence ID" value="NZ_JAUZVT010000001.1"/>
</dbReference>
<keyword evidence="2" id="KW-1185">Reference proteome</keyword>
<accession>A0ABU3GFG6</accession>